<name>A0A9N8MJB5_9FLAO</name>
<keyword evidence="3" id="KW-0732">Signal</keyword>
<comment type="similarity">
    <text evidence="1">Belongs to the EndA/NucM nuclease family.</text>
</comment>
<dbReference type="SMART" id="SM00060">
    <property type="entry name" value="FN3"/>
    <property type="match status" value="1"/>
</dbReference>
<dbReference type="CDD" id="cd00063">
    <property type="entry name" value="FN3"/>
    <property type="match status" value="1"/>
</dbReference>
<dbReference type="NCBIfam" id="TIGR04183">
    <property type="entry name" value="Por_Secre_tail"/>
    <property type="match status" value="1"/>
</dbReference>
<dbReference type="SUPFAM" id="SSF49265">
    <property type="entry name" value="Fibronectin type III"/>
    <property type="match status" value="1"/>
</dbReference>
<evidence type="ECO:0000259" key="6">
    <source>
        <dbReference type="PROSITE" id="PS51841"/>
    </source>
</evidence>
<dbReference type="InterPro" id="IPR001322">
    <property type="entry name" value="Lamin_tail_dom"/>
</dbReference>
<comment type="caution">
    <text evidence="7">The sequence shown here is derived from an EMBL/GenBank/DDBJ whole genome shotgun (WGS) entry which is preliminary data.</text>
</comment>
<dbReference type="Gene3D" id="2.60.40.10">
    <property type="entry name" value="Immunoglobulins"/>
    <property type="match status" value="1"/>
</dbReference>
<dbReference type="EMBL" id="CAJIMS010000001">
    <property type="protein sequence ID" value="CAD7815089.1"/>
    <property type="molecule type" value="Genomic_DNA"/>
</dbReference>
<protein>
    <submittedName>
        <fullName evidence="7">Extracellular ribonuclease</fullName>
        <ecNumber evidence="7">3.1.-.-</ecNumber>
    </submittedName>
</protein>
<dbReference type="AlphaFoldDB" id="A0A9N8MJB5"/>
<evidence type="ECO:0000256" key="4">
    <source>
        <dbReference type="ARBA" id="ARBA00022801"/>
    </source>
</evidence>
<dbReference type="GO" id="GO:0004518">
    <property type="term" value="F:nuclease activity"/>
    <property type="evidence" value="ECO:0007669"/>
    <property type="project" value="UniProtKB-KW"/>
</dbReference>
<dbReference type="InterPro" id="IPR026444">
    <property type="entry name" value="Secre_tail"/>
</dbReference>
<dbReference type="PANTHER" id="PTHR33607:SF2">
    <property type="entry name" value="ENDONUCLEASE-1"/>
    <property type="match status" value="1"/>
</dbReference>
<dbReference type="Pfam" id="PF04231">
    <property type="entry name" value="Endonuclease_1"/>
    <property type="match status" value="1"/>
</dbReference>
<sequence length="636" mass="72204">MQYFINLASKFIMMKKILLPVLFITLFVNAQIPAGYYNGTAGLAGYALKTKLHDIISEKNVNWHYGDLPSFYNQTDLDTYYDHGIANTTFLLDLYSENPLGTDAYEYISSQIVSGSSAEGLGYNREHIMPQSTFYSNYPMYSDLFFVIPTDARINQLRSNYPYGISNSTIHYTFTNTSKIGNNGTSGMTYTGRVYEPINEFKGDIARSLLYFAVRYESKLRTFKYDTTTNPVTDRNQLDGTEERAFDLPYIQMLKQWNILDPVSQKEIDRNNAVYTIQKNRNPFIDHPEWINLIWSENPDATPPLAPISLVSNQQNAHFIHLSWNPTTDTDILGYRIYMNGSATPIATTKSTSIVIDHLSPSTSYSFTVRAFDKGYLESSDSNSITVSTTAADTNSKDLMIVKYIEGSGNNKAIEIVNKTGHEINLNNYRLNIQFYDSVYDNYYLGNSFELEGKIDNNQSFVILNPKATLSCYTNSDAKFLTASDPMIFSGTQYVELAYNSTTIDAVGLKFNQNTNADISLYRKSTITQPSAIFSSTEWDSYAANYCQNLGSLSVYENIFSETEEFKIYPNPANDFIFVKGNTQNIERAQIIDLSGKIIYTEKKPFIKKKNISIQNLNTGNYLLELDGKTYPFIKR</sequence>
<gene>
    <name evidence="7" type="primary">bsn_3</name>
    <name evidence="7" type="ORF">CHRY9390_02914</name>
</gene>
<dbReference type="PANTHER" id="PTHR33607">
    <property type="entry name" value="ENDONUCLEASE-1"/>
    <property type="match status" value="1"/>
</dbReference>
<dbReference type="Pfam" id="PF00932">
    <property type="entry name" value="LTD"/>
    <property type="match status" value="1"/>
</dbReference>
<keyword evidence="2" id="KW-0540">Nuclease</keyword>
<dbReference type="GO" id="GO:0016787">
    <property type="term" value="F:hydrolase activity"/>
    <property type="evidence" value="ECO:0007669"/>
    <property type="project" value="UniProtKB-KW"/>
</dbReference>
<dbReference type="Pfam" id="PF00041">
    <property type="entry name" value="fn3"/>
    <property type="match status" value="1"/>
</dbReference>
<dbReference type="PROSITE" id="PS50853">
    <property type="entry name" value="FN3"/>
    <property type="match status" value="1"/>
</dbReference>
<keyword evidence="4 7" id="KW-0378">Hydrolase</keyword>
<evidence type="ECO:0000313" key="8">
    <source>
        <dbReference type="Proteomes" id="UP000662618"/>
    </source>
</evidence>
<keyword evidence="8" id="KW-1185">Reference proteome</keyword>
<dbReference type="InterPro" id="IPR044925">
    <property type="entry name" value="His-Me_finger_sf"/>
</dbReference>
<dbReference type="PROSITE" id="PS51841">
    <property type="entry name" value="LTD"/>
    <property type="match status" value="1"/>
</dbReference>
<evidence type="ECO:0000256" key="2">
    <source>
        <dbReference type="ARBA" id="ARBA00022722"/>
    </source>
</evidence>
<evidence type="ECO:0000313" key="7">
    <source>
        <dbReference type="EMBL" id="CAD7815089.1"/>
    </source>
</evidence>
<proteinExistence type="inferred from homology"/>
<dbReference type="InterPro" id="IPR007346">
    <property type="entry name" value="Endonuclease-I"/>
</dbReference>
<evidence type="ECO:0000256" key="3">
    <source>
        <dbReference type="ARBA" id="ARBA00022729"/>
    </source>
</evidence>
<dbReference type="InterPro" id="IPR013783">
    <property type="entry name" value="Ig-like_fold"/>
</dbReference>
<dbReference type="InterPro" id="IPR003961">
    <property type="entry name" value="FN3_dom"/>
</dbReference>
<dbReference type="EC" id="3.1.-.-" evidence="7"/>
<feature type="domain" description="Fibronectin type-III" evidence="5">
    <location>
        <begin position="303"/>
        <end position="393"/>
    </location>
</feature>
<accession>A0A9N8MJB5</accession>
<reference evidence="7" key="1">
    <citation type="submission" date="2020-12" db="EMBL/GenBank/DDBJ databases">
        <authorList>
            <person name="Rodrigo-Torres L."/>
            <person name="Arahal R. D."/>
            <person name="Lucena T."/>
        </authorList>
    </citation>
    <scope>NUCLEOTIDE SEQUENCE</scope>
    <source>
        <strain evidence="7">CECT 9390</strain>
    </source>
</reference>
<feature type="domain" description="LTD" evidence="6">
    <location>
        <begin position="388"/>
        <end position="546"/>
    </location>
</feature>
<dbReference type="InterPro" id="IPR036116">
    <property type="entry name" value="FN3_sf"/>
</dbReference>
<organism evidence="7 8">
    <name type="scientific">Chryseobacterium aquaeductus</name>
    <dbReference type="NCBI Taxonomy" id="2675056"/>
    <lineage>
        <taxon>Bacteria</taxon>
        <taxon>Pseudomonadati</taxon>
        <taxon>Bacteroidota</taxon>
        <taxon>Flavobacteriia</taxon>
        <taxon>Flavobacteriales</taxon>
        <taxon>Weeksellaceae</taxon>
        <taxon>Chryseobacterium group</taxon>
        <taxon>Chryseobacterium</taxon>
    </lineage>
</organism>
<dbReference type="Pfam" id="PF18962">
    <property type="entry name" value="Por_Secre_tail"/>
    <property type="match status" value="1"/>
</dbReference>
<evidence type="ECO:0000259" key="5">
    <source>
        <dbReference type="PROSITE" id="PS50853"/>
    </source>
</evidence>
<dbReference type="Proteomes" id="UP000662618">
    <property type="component" value="Unassembled WGS sequence"/>
</dbReference>
<dbReference type="SUPFAM" id="SSF54060">
    <property type="entry name" value="His-Me finger endonucleases"/>
    <property type="match status" value="1"/>
</dbReference>
<evidence type="ECO:0000256" key="1">
    <source>
        <dbReference type="ARBA" id="ARBA00006429"/>
    </source>
</evidence>